<comment type="function">
    <text evidence="8">Membrane-associated protein that warps the membrane surface to access and bind aromatic isoprenes with high specificity, including ubiquinone (CoQ) isoprene intermediates and presents them directly to Coq7, therefore facilitating the Coq7-mediated hydroxylase step. Participates in the biosynthesis of coenzyme Q, also named ubiquinone, an essential lipid-soluble electron transporter for aerobic cellular respiration.</text>
</comment>
<keyword evidence="7 8" id="KW-0496">Mitochondrion</keyword>
<keyword evidence="11" id="KW-1185">Reference proteome</keyword>
<dbReference type="PANTHER" id="PTHR21427">
    <property type="entry name" value="UBIQUINONE BIOSYNTHESIS PROTEIN COQ9, MITOCHONDRIAL"/>
    <property type="match status" value="1"/>
</dbReference>
<keyword evidence="4 8" id="KW-0831">Ubiquinone biosynthesis</keyword>
<accession>A0A9W8B5J9</accession>
<evidence type="ECO:0000259" key="9">
    <source>
        <dbReference type="Pfam" id="PF08511"/>
    </source>
</evidence>
<organism evidence="10 11">
    <name type="scientific">Dimargaris verticillata</name>
    <dbReference type="NCBI Taxonomy" id="2761393"/>
    <lineage>
        <taxon>Eukaryota</taxon>
        <taxon>Fungi</taxon>
        <taxon>Fungi incertae sedis</taxon>
        <taxon>Zoopagomycota</taxon>
        <taxon>Kickxellomycotina</taxon>
        <taxon>Dimargaritomycetes</taxon>
        <taxon>Dimargaritales</taxon>
        <taxon>Dimargaritaceae</taxon>
        <taxon>Dimargaris</taxon>
    </lineage>
</organism>
<reference evidence="10" key="1">
    <citation type="submission" date="2022-07" db="EMBL/GenBank/DDBJ databases">
        <title>Phylogenomic reconstructions and comparative analyses of Kickxellomycotina fungi.</title>
        <authorList>
            <person name="Reynolds N.K."/>
            <person name="Stajich J.E."/>
            <person name="Barry K."/>
            <person name="Grigoriev I.V."/>
            <person name="Crous P."/>
            <person name="Smith M.E."/>
        </authorList>
    </citation>
    <scope>NUCLEOTIDE SEQUENCE</scope>
    <source>
        <strain evidence="10">RSA 567</strain>
    </source>
</reference>
<evidence type="ECO:0000256" key="7">
    <source>
        <dbReference type="ARBA" id="ARBA00023128"/>
    </source>
</evidence>
<comment type="similarity">
    <text evidence="3 8">Belongs to the COQ9 family.</text>
</comment>
<proteinExistence type="inferred from homology"/>
<keyword evidence="10" id="KW-0830">Ubiquinone</keyword>
<dbReference type="OrthoDB" id="619536at2759"/>
<dbReference type="GO" id="GO:0005743">
    <property type="term" value="C:mitochondrial inner membrane"/>
    <property type="evidence" value="ECO:0007669"/>
    <property type="project" value="TreeGrafter"/>
</dbReference>
<dbReference type="PANTHER" id="PTHR21427:SF19">
    <property type="entry name" value="UBIQUINONE BIOSYNTHESIS PROTEIN COQ9, MITOCHONDRIAL"/>
    <property type="match status" value="1"/>
</dbReference>
<keyword evidence="5" id="KW-0809">Transit peptide</keyword>
<evidence type="ECO:0000256" key="6">
    <source>
        <dbReference type="ARBA" id="ARBA00023121"/>
    </source>
</evidence>
<dbReference type="GO" id="GO:0008289">
    <property type="term" value="F:lipid binding"/>
    <property type="evidence" value="ECO:0007669"/>
    <property type="project" value="UniProtKB-UniRule"/>
</dbReference>
<comment type="pathway">
    <text evidence="2 8">Cofactor biosynthesis; ubiquinone biosynthesis.</text>
</comment>
<evidence type="ECO:0000256" key="4">
    <source>
        <dbReference type="ARBA" id="ARBA00022688"/>
    </source>
</evidence>
<name>A0A9W8B5J9_9FUNG</name>
<dbReference type="NCBIfam" id="TIGR02396">
    <property type="entry name" value="diverge_rpsU"/>
    <property type="match status" value="1"/>
</dbReference>
<comment type="subcellular location">
    <subcellularLocation>
        <location evidence="1 8">Mitochondrion</location>
    </subcellularLocation>
</comment>
<keyword evidence="6 8" id="KW-0446">Lipid-binding</keyword>
<dbReference type="Pfam" id="PF08511">
    <property type="entry name" value="COQ9"/>
    <property type="match status" value="1"/>
</dbReference>
<evidence type="ECO:0000256" key="8">
    <source>
        <dbReference type="RuleBase" id="RU366063"/>
    </source>
</evidence>
<evidence type="ECO:0000256" key="1">
    <source>
        <dbReference type="ARBA" id="ARBA00004173"/>
    </source>
</evidence>
<evidence type="ECO:0000313" key="10">
    <source>
        <dbReference type="EMBL" id="KAJ1979143.1"/>
    </source>
</evidence>
<dbReference type="Gene3D" id="1.10.357.10">
    <property type="entry name" value="Tetracycline Repressor, domain 2"/>
    <property type="match status" value="1"/>
</dbReference>
<dbReference type="EMBL" id="JANBQB010000235">
    <property type="protein sequence ID" value="KAJ1979143.1"/>
    <property type="molecule type" value="Genomic_DNA"/>
</dbReference>
<evidence type="ECO:0000313" key="11">
    <source>
        <dbReference type="Proteomes" id="UP001151582"/>
    </source>
</evidence>
<protein>
    <recommendedName>
        <fullName evidence="8">Ubiquinone biosynthesis protein</fullName>
    </recommendedName>
</protein>
<dbReference type="InterPro" id="IPR012762">
    <property type="entry name" value="Ubiq_biosynth_COQ9"/>
</dbReference>
<comment type="caution">
    <text evidence="10">The sequence shown here is derived from an EMBL/GenBank/DDBJ whole genome shotgun (WGS) entry which is preliminary data.</text>
</comment>
<evidence type="ECO:0000256" key="2">
    <source>
        <dbReference type="ARBA" id="ARBA00004749"/>
    </source>
</evidence>
<sequence>MLRPMPSLCVQTLRNGLYPCLRRSTPLNTARLQRHLASTAKPTESAPLSPVDRIMQTALTLVPEYGWTRQAVEEAVKRLGYPPITHGVCTNGPVDLIDYFLTQSRLRMLQLLNVDPSQAIAEKPLQSLSTRDKIYLACKARLQLTMPVVDRWQEAAAILAQPSNLPVATKQLYALTDDIMYYAGDRSADMQWYSKRAGLAGIYTTTEVYMTEDRTPQHEATFEFLNRQLDDVESVQSMLSSVKLMSSFAARSAFNVLVSTI</sequence>
<dbReference type="AlphaFoldDB" id="A0A9W8B5J9"/>
<evidence type="ECO:0000256" key="5">
    <source>
        <dbReference type="ARBA" id="ARBA00022946"/>
    </source>
</evidence>
<dbReference type="GO" id="GO:0006744">
    <property type="term" value="P:ubiquinone biosynthetic process"/>
    <property type="evidence" value="ECO:0007669"/>
    <property type="project" value="UniProtKB-UniRule"/>
</dbReference>
<evidence type="ECO:0000256" key="3">
    <source>
        <dbReference type="ARBA" id="ARBA00010766"/>
    </source>
</evidence>
<feature type="domain" description="COQ9 C-terminal" evidence="9">
    <location>
        <begin position="166"/>
        <end position="235"/>
    </location>
</feature>
<gene>
    <name evidence="10" type="primary">COQ9</name>
    <name evidence="10" type="ORF">H4R34_002941</name>
</gene>
<dbReference type="FunFam" id="1.10.357.10:FF:000004">
    <property type="entry name" value="Ubiquinone biosynthesis protein COQ9, mitochondrial"/>
    <property type="match status" value="1"/>
</dbReference>
<dbReference type="Proteomes" id="UP001151582">
    <property type="component" value="Unassembled WGS sequence"/>
</dbReference>
<dbReference type="InterPro" id="IPR013718">
    <property type="entry name" value="COQ9_C"/>
</dbReference>